<evidence type="ECO:0000256" key="1">
    <source>
        <dbReference type="SAM" id="SignalP"/>
    </source>
</evidence>
<dbReference type="RefSeq" id="WP_078922238.1">
    <property type="nucleotide sequence ID" value="NZ_FUYB01000006.1"/>
</dbReference>
<dbReference type="Pfam" id="PF09626">
    <property type="entry name" value="DHC"/>
    <property type="match status" value="1"/>
</dbReference>
<organism evidence="2 3">
    <name type="scientific">Thiothrix eikelboomii</name>
    <dbReference type="NCBI Taxonomy" id="92487"/>
    <lineage>
        <taxon>Bacteria</taxon>
        <taxon>Pseudomonadati</taxon>
        <taxon>Pseudomonadota</taxon>
        <taxon>Gammaproteobacteria</taxon>
        <taxon>Thiotrichales</taxon>
        <taxon>Thiotrichaceae</taxon>
        <taxon>Thiothrix</taxon>
    </lineage>
</organism>
<dbReference type="InterPro" id="IPR036280">
    <property type="entry name" value="Multihaem_cyt_sf"/>
</dbReference>
<dbReference type="Proteomes" id="UP000190460">
    <property type="component" value="Unassembled WGS sequence"/>
</dbReference>
<dbReference type="InterPro" id="IPR018588">
    <property type="entry name" value="Dihaem_cytochrome-c"/>
</dbReference>
<feature type="signal peptide" evidence="1">
    <location>
        <begin position="1"/>
        <end position="27"/>
    </location>
</feature>
<evidence type="ECO:0000313" key="2">
    <source>
        <dbReference type="EMBL" id="SKA77271.1"/>
    </source>
</evidence>
<evidence type="ECO:0000313" key="3">
    <source>
        <dbReference type="Proteomes" id="UP000190460"/>
    </source>
</evidence>
<protein>
    <submittedName>
        <fullName evidence="2">Dihaem cytochrome c</fullName>
    </submittedName>
</protein>
<accession>A0A1T4WKT0</accession>
<keyword evidence="1" id="KW-0732">Signal</keyword>
<gene>
    <name evidence="2" type="ORF">SAMN02745130_01770</name>
</gene>
<feature type="chain" id="PRO_5012662257" evidence="1">
    <location>
        <begin position="28"/>
        <end position="185"/>
    </location>
</feature>
<dbReference type="SUPFAM" id="SSF48695">
    <property type="entry name" value="Multiheme cytochromes"/>
    <property type="match status" value="1"/>
</dbReference>
<name>A0A1T4WKT0_9GAMM</name>
<dbReference type="OrthoDB" id="5296814at2"/>
<dbReference type="EMBL" id="FUYB01000006">
    <property type="protein sequence ID" value="SKA77271.1"/>
    <property type="molecule type" value="Genomic_DNA"/>
</dbReference>
<reference evidence="2 3" key="1">
    <citation type="submission" date="2017-02" db="EMBL/GenBank/DDBJ databases">
        <authorList>
            <person name="Peterson S.W."/>
        </authorList>
    </citation>
    <scope>NUCLEOTIDE SEQUENCE [LARGE SCALE GENOMIC DNA]</scope>
    <source>
        <strain evidence="2 3">ATCC 49788</strain>
    </source>
</reference>
<proteinExistence type="predicted"/>
<keyword evidence="3" id="KW-1185">Reference proteome</keyword>
<dbReference type="STRING" id="92487.SAMN02745130_01770"/>
<dbReference type="AlphaFoldDB" id="A0A1T4WKT0"/>
<sequence>MKTGIKGLAAVAASLLLILTVQGLADADEDKSAYQGQRQGKYLEVRRPNEHHEGKMQGLRASNATWKAECSACHLAYPPGLLPASSWQAMMDGLDQHFGTDASLDEATIKEILPFLTANAAREPKRPLAEPNLRITETAWFKHEHDEIAAITWKNPKIKTAANCAACHTQAEQGNFDEDSVQIPR</sequence>